<dbReference type="InterPro" id="IPR027417">
    <property type="entry name" value="P-loop_NTPase"/>
</dbReference>
<accession>A0A9D4SJG1</accession>
<dbReference type="Gene3D" id="3.40.50.300">
    <property type="entry name" value="P-loop containing nucleotide triphosphate hydrolases"/>
    <property type="match status" value="1"/>
</dbReference>
<dbReference type="Pfam" id="PF00595">
    <property type="entry name" value="PDZ"/>
    <property type="match status" value="1"/>
</dbReference>
<evidence type="ECO:0000313" key="3">
    <source>
        <dbReference type="EMBL" id="KAH7644784.1"/>
    </source>
</evidence>
<protein>
    <recommendedName>
        <fullName evidence="2">PDZ domain-containing protein</fullName>
    </recommendedName>
</protein>
<dbReference type="InterPro" id="IPR001478">
    <property type="entry name" value="PDZ"/>
</dbReference>
<dbReference type="InterPro" id="IPR036034">
    <property type="entry name" value="PDZ_sf"/>
</dbReference>
<dbReference type="GO" id="GO:0005886">
    <property type="term" value="C:plasma membrane"/>
    <property type="evidence" value="ECO:0007669"/>
    <property type="project" value="TreeGrafter"/>
</dbReference>
<dbReference type="SUPFAM" id="SSF50156">
    <property type="entry name" value="PDZ domain-like"/>
    <property type="match status" value="2"/>
</dbReference>
<dbReference type="GO" id="GO:0035331">
    <property type="term" value="P:negative regulation of hippo signaling"/>
    <property type="evidence" value="ECO:0007669"/>
    <property type="project" value="TreeGrafter"/>
</dbReference>
<dbReference type="Proteomes" id="UP000828236">
    <property type="component" value="Unassembled WGS sequence"/>
</dbReference>
<gene>
    <name evidence="3" type="ORF">HUG17_0322</name>
</gene>
<evidence type="ECO:0000256" key="1">
    <source>
        <dbReference type="SAM" id="MobiDB-lite"/>
    </source>
</evidence>
<sequence>MNRILILQKTCQNLAKSNNLLQTECDHYCRQFRTYQFLFTQEKLVRQRLSRLLTSNQRELEYHKRYCCQIKNVINNNNNNHHHHHHHGGKNYRQHSLSLTKTRKKRQKIRTTLSTQSTNTNRNNNHLHIEHNQWKKCSQPFVSVKCKQQQQQNIDNDDDQDNGQKTLIIDTNQSANHVANVEKKSNLVLSDSMRKCINFSRSLIKLDDMNEDSNNVVMIENCNSINNDMKKNEQVKQLIMVKKTHEFHGIFFNMTIENGVIIRQVANNSEAYKAGLRQDDRILEICGINMRMANYKWAEKIINECEENEIPIKINSTTNRYETDMNLTMIKNSNNNRKLVTKRSTLIRRNAFKRKNRILHPYFDRKQNEQLALYQNHFLNVTLPRRIHLRPLFANKLKLCGGNAVGIFVHTIAEELKNFLQIGDQILEYNKYDLTQATAEDAALHLAEPIAQNIQTAELVVLFNIDVFQQIQDNPIGDSFYIRAEFSRSSCSSSLQFNKGDILYVDSTLYDGKPCKYWRAWKLDPFGQPIENGHIPSKYNAECEMFRRLFCSNNDDMKSFRSIRQLFQRLTSNKSYNENDTRLLASFSYMTNNNNNVQDKQIDDHNSFECIDNLQAYRRVQMIEQTKPRPVIIFGPYSHTIGKRLEMQFSSLFQLCQKKTETMIMMASIKDFERKKDEHYISCAHREDGSGDFISLTNIMEIINQGKHPVITVTGNSLDEFHSQQIYPIIIELNFRTAKRMKIAVNKHWNHTSKISLRTAKNIHKHHRKLSKQFENIEHVILNADINLMAIIAMIKLHVLREQNKLIWTDASS</sequence>
<reference evidence="3" key="2">
    <citation type="journal article" date="2021" name="World Allergy Organ. J.">
        <title>Chromosome-level assembly of Dermatophagoides farinae genome and transcriptome reveals two novel allergens Der f 37 and Der f 39.</title>
        <authorList>
            <person name="Chen J."/>
            <person name="Cai Z."/>
            <person name="Fan D."/>
            <person name="Hu J."/>
            <person name="Hou Y."/>
            <person name="He Y."/>
            <person name="Zhang Z."/>
            <person name="Zhao Z."/>
            <person name="Gao P."/>
            <person name="Hu W."/>
            <person name="Sun J."/>
            <person name="Li J."/>
            <person name="Ji K."/>
        </authorList>
    </citation>
    <scope>NUCLEOTIDE SEQUENCE</scope>
    <source>
        <strain evidence="3">JKM2019</strain>
    </source>
</reference>
<name>A0A9D4SJG1_DERFA</name>
<dbReference type="EMBL" id="SDOV01000001">
    <property type="protein sequence ID" value="KAH7644784.1"/>
    <property type="molecule type" value="Genomic_DNA"/>
</dbReference>
<dbReference type="PANTHER" id="PTHR46360">
    <property type="entry name" value="DISKS LARGE HOMOLOG 5"/>
    <property type="match status" value="1"/>
</dbReference>
<dbReference type="PANTHER" id="PTHR46360:SF1">
    <property type="entry name" value="DISKS LARGE HOMOLOG 5"/>
    <property type="match status" value="1"/>
</dbReference>
<organism evidence="3">
    <name type="scientific">Dermatophagoides farinae</name>
    <name type="common">American house dust mite</name>
    <dbReference type="NCBI Taxonomy" id="6954"/>
    <lineage>
        <taxon>Eukaryota</taxon>
        <taxon>Metazoa</taxon>
        <taxon>Ecdysozoa</taxon>
        <taxon>Arthropoda</taxon>
        <taxon>Chelicerata</taxon>
        <taxon>Arachnida</taxon>
        <taxon>Acari</taxon>
        <taxon>Acariformes</taxon>
        <taxon>Sarcoptiformes</taxon>
        <taxon>Astigmata</taxon>
        <taxon>Psoroptidia</taxon>
        <taxon>Analgoidea</taxon>
        <taxon>Pyroglyphidae</taxon>
        <taxon>Dermatophagoidinae</taxon>
        <taxon>Dermatophagoides</taxon>
    </lineage>
</organism>
<feature type="region of interest" description="Disordered" evidence="1">
    <location>
        <begin position="103"/>
        <end position="124"/>
    </location>
</feature>
<reference evidence="3" key="1">
    <citation type="submission" date="2020-06" db="EMBL/GenBank/DDBJ databases">
        <authorList>
            <person name="Ji K."/>
            <person name="Li J."/>
        </authorList>
    </citation>
    <scope>NUCLEOTIDE SEQUENCE</scope>
    <source>
        <strain evidence="3">JKM2019</strain>
        <tissue evidence="3">Whole body</tissue>
    </source>
</reference>
<evidence type="ECO:0000259" key="2">
    <source>
        <dbReference type="PROSITE" id="PS50106"/>
    </source>
</evidence>
<dbReference type="PROSITE" id="PS50106">
    <property type="entry name" value="PDZ"/>
    <property type="match status" value="1"/>
</dbReference>
<feature type="compositionally biased region" description="Low complexity" evidence="1">
    <location>
        <begin position="110"/>
        <end position="124"/>
    </location>
</feature>
<dbReference type="AlphaFoldDB" id="A0A9D4SJG1"/>
<comment type="caution">
    <text evidence="3">The sequence shown here is derived from an EMBL/GenBank/DDBJ whole genome shotgun (WGS) entry which is preliminary data.</text>
</comment>
<dbReference type="InterPro" id="IPR053004">
    <property type="entry name" value="MAGUK_Signaling_Regulators"/>
</dbReference>
<dbReference type="Gene3D" id="2.30.30.40">
    <property type="entry name" value="SH3 Domains"/>
    <property type="match status" value="1"/>
</dbReference>
<dbReference type="Gene3D" id="2.30.42.10">
    <property type="match status" value="2"/>
</dbReference>
<feature type="domain" description="PDZ" evidence="2">
    <location>
        <begin position="238"/>
        <end position="304"/>
    </location>
</feature>
<proteinExistence type="predicted"/>
<dbReference type="SMART" id="SM00228">
    <property type="entry name" value="PDZ"/>
    <property type="match status" value="2"/>
</dbReference>